<dbReference type="OrthoDB" id="2345601at2759"/>
<sequence length="155" mass="18556">MQKNEIVSRIKLAYRDIEALEKKEKIYLDLLQRPSNNRSEETVFNATLDMQPYRRALFEVRKRIFEHALEHHNLINSLRTIDEGLAKSSNFVFAHMMLKRMEQLQREVNEYDSQEGAVVERNKDHADKNRELIAKIKSVYDAPEPRPKSRFWKRK</sequence>
<protein>
    <submittedName>
        <fullName evidence="1">Uncharacterized protein</fullName>
    </submittedName>
</protein>
<name>A0A197JQ96_9FUNG</name>
<keyword evidence="2" id="KW-1185">Reference proteome</keyword>
<dbReference type="AlphaFoldDB" id="A0A197JQ96"/>
<reference evidence="1 2" key="1">
    <citation type="submission" date="2016-05" db="EMBL/GenBank/DDBJ databases">
        <title>Genome sequencing reveals origins of a unique bacterial endosymbiosis in the earliest lineages of terrestrial Fungi.</title>
        <authorList>
            <consortium name="DOE Joint Genome Institute"/>
            <person name="Uehling J."/>
            <person name="Gryganskyi A."/>
            <person name="Hameed K."/>
            <person name="Tschaplinski T."/>
            <person name="Misztal P."/>
            <person name="Wu S."/>
            <person name="Desiro A."/>
            <person name="Vande Pol N."/>
            <person name="Du Z.-Y."/>
            <person name="Zienkiewicz A."/>
            <person name="Zienkiewicz K."/>
            <person name="Morin E."/>
            <person name="Tisserant E."/>
            <person name="Splivallo R."/>
            <person name="Hainaut M."/>
            <person name="Henrissat B."/>
            <person name="Ohm R."/>
            <person name="Kuo A."/>
            <person name="Yan J."/>
            <person name="Lipzen A."/>
            <person name="Nolan M."/>
            <person name="Labutti K."/>
            <person name="Barry K."/>
            <person name="Goldstein A."/>
            <person name="Labbe J."/>
            <person name="Schadt C."/>
            <person name="Tuskan G."/>
            <person name="Grigoriev I."/>
            <person name="Martin F."/>
            <person name="Vilgalys R."/>
            <person name="Bonito G."/>
        </authorList>
    </citation>
    <scope>NUCLEOTIDE SEQUENCE [LARGE SCALE GENOMIC DNA]</scope>
    <source>
        <strain evidence="1 2">AG-77</strain>
    </source>
</reference>
<gene>
    <name evidence="1" type="ORF">K457DRAFT_685724</name>
</gene>
<organism evidence="1 2">
    <name type="scientific">Linnemannia elongata AG-77</name>
    <dbReference type="NCBI Taxonomy" id="1314771"/>
    <lineage>
        <taxon>Eukaryota</taxon>
        <taxon>Fungi</taxon>
        <taxon>Fungi incertae sedis</taxon>
        <taxon>Mucoromycota</taxon>
        <taxon>Mortierellomycotina</taxon>
        <taxon>Mortierellomycetes</taxon>
        <taxon>Mortierellales</taxon>
        <taxon>Mortierellaceae</taxon>
        <taxon>Linnemannia</taxon>
    </lineage>
</organism>
<dbReference type="Proteomes" id="UP000078512">
    <property type="component" value="Unassembled WGS sequence"/>
</dbReference>
<dbReference type="EMBL" id="KV442065">
    <property type="protein sequence ID" value="OAQ26636.1"/>
    <property type="molecule type" value="Genomic_DNA"/>
</dbReference>
<evidence type="ECO:0000313" key="2">
    <source>
        <dbReference type="Proteomes" id="UP000078512"/>
    </source>
</evidence>
<evidence type="ECO:0000313" key="1">
    <source>
        <dbReference type="EMBL" id="OAQ26636.1"/>
    </source>
</evidence>
<proteinExistence type="predicted"/>
<accession>A0A197JQ96</accession>